<evidence type="ECO:0000256" key="7">
    <source>
        <dbReference type="HAMAP-Rule" id="MF_01008"/>
    </source>
</evidence>
<dbReference type="AlphaFoldDB" id="A0A4P8XVJ5"/>
<gene>
    <name evidence="7" type="primary">mraZ</name>
    <name evidence="9" type="ORF">E5Z56_06195</name>
</gene>
<evidence type="ECO:0000313" key="9">
    <source>
        <dbReference type="EMBL" id="QCT06977.1"/>
    </source>
</evidence>
<feature type="domain" description="SpoVT-AbrB" evidence="8">
    <location>
        <begin position="5"/>
        <end position="47"/>
    </location>
</feature>
<reference evidence="9 10" key="1">
    <citation type="submission" date="2019-04" db="EMBL/GenBank/DDBJ databases">
        <authorList>
            <person name="Embree M."/>
            <person name="Gaffney J.R."/>
        </authorList>
    </citation>
    <scope>NUCLEOTIDE SEQUENCE [LARGE SCALE GENOMIC DNA]</scope>
    <source>
        <strain evidence="9 10">JE7A12</strain>
    </source>
</reference>
<evidence type="ECO:0000256" key="6">
    <source>
        <dbReference type="ARBA" id="ARBA00023163"/>
    </source>
</evidence>
<dbReference type="PROSITE" id="PS51740">
    <property type="entry name" value="SPOVT_ABRB"/>
    <property type="match status" value="2"/>
</dbReference>
<dbReference type="GO" id="GO:0005737">
    <property type="term" value="C:cytoplasm"/>
    <property type="evidence" value="ECO:0007669"/>
    <property type="project" value="UniProtKB-UniRule"/>
</dbReference>
<dbReference type="InterPro" id="IPR038619">
    <property type="entry name" value="MraZ_sf"/>
</dbReference>
<dbReference type="SUPFAM" id="SSF89447">
    <property type="entry name" value="AbrB/MazE/MraZ-like"/>
    <property type="match status" value="1"/>
</dbReference>
<evidence type="ECO:0000256" key="1">
    <source>
        <dbReference type="ARBA" id="ARBA00013860"/>
    </source>
</evidence>
<keyword evidence="6 7" id="KW-0804">Transcription</keyword>
<dbReference type="InterPro" id="IPR003444">
    <property type="entry name" value="MraZ"/>
</dbReference>
<dbReference type="InterPro" id="IPR035644">
    <property type="entry name" value="MraZ_C"/>
</dbReference>
<evidence type="ECO:0000256" key="4">
    <source>
        <dbReference type="ARBA" id="ARBA00023015"/>
    </source>
</evidence>
<dbReference type="PANTHER" id="PTHR34701:SF1">
    <property type="entry name" value="TRANSCRIPTIONAL REGULATOR MRAZ"/>
    <property type="match status" value="1"/>
</dbReference>
<dbReference type="InterPro" id="IPR007159">
    <property type="entry name" value="SpoVT-AbrB_dom"/>
</dbReference>
<name>A0A4P8XVJ5_9FIRM</name>
<dbReference type="InterPro" id="IPR020603">
    <property type="entry name" value="MraZ_dom"/>
</dbReference>
<comment type="subunit">
    <text evidence="7">Forms oligomers.</text>
</comment>
<dbReference type="RefSeq" id="WP_022505098.1">
    <property type="nucleotide sequence ID" value="NZ_CP039381.1"/>
</dbReference>
<dbReference type="Gene3D" id="3.40.1550.20">
    <property type="entry name" value="Transcriptional regulator MraZ domain"/>
    <property type="match status" value="1"/>
</dbReference>
<evidence type="ECO:0000256" key="3">
    <source>
        <dbReference type="ARBA" id="ARBA00022737"/>
    </source>
</evidence>
<dbReference type="Pfam" id="PF02381">
    <property type="entry name" value="MraZ"/>
    <property type="match status" value="2"/>
</dbReference>
<evidence type="ECO:0000313" key="10">
    <source>
        <dbReference type="Proteomes" id="UP000301475"/>
    </source>
</evidence>
<organism evidence="9 10">
    <name type="scientific">Ruminococcus bovis</name>
    <dbReference type="NCBI Taxonomy" id="2564099"/>
    <lineage>
        <taxon>Bacteria</taxon>
        <taxon>Bacillati</taxon>
        <taxon>Bacillota</taxon>
        <taxon>Clostridia</taxon>
        <taxon>Eubacteriales</taxon>
        <taxon>Oscillospiraceae</taxon>
        <taxon>Ruminococcus</taxon>
    </lineage>
</organism>
<dbReference type="GO" id="GO:0000976">
    <property type="term" value="F:transcription cis-regulatory region binding"/>
    <property type="evidence" value="ECO:0007669"/>
    <property type="project" value="TreeGrafter"/>
</dbReference>
<sequence length="138" mass="15719">MFSGTTVHSVDAKGRIVLPQKFREELGEEFYVTNGFSENIQIMSVDEFNRLREQIRELPANKAMALQYLLLSAATLVSPNGQGRIQIPQKLREDSAIQGEAVVVGMDSRIEVWNKDKFDAFMAKQRQELEDALQLIKF</sequence>
<keyword evidence="2 7" id="KW-0963">Cytoplasm</keyword>
<accession>A0A4P8XVJ5</accession>
<dbReference type="PANTHER" id="PTHR34701">
    <property type="entry name" value="TRANSCRIPTIONAL REGULATOR MRAZ"/>
    <property type="match status" value="1"/>
</dbReference>
<dbReference type="EMBL" id="CP039381">
    <property type="protein sequence ID" value="QCT06977.1"/>
    <property type="molecule type" value="Genomic_DNA"/>
</dbReference>
<dbReference type="Proteomes" id="UP000301475">
    <property type="component" value="Chromosome"/>
</dbReference>
<dbReference type="HAMAP" id="MF_01008">
    <property type="entry name" value="MraZ"/>
    <property type="match status" value="1"/>
</dbReference>
<dbReference type="KEGG" id="ruj:E5Z56_06195"/>
<proteinExistence type="inferred from homology"/>
<keyword evidence="5 7" id="KW-0238">DNA-binding</keyword>
<dbReference type="CDD" id="cd16321">
    <property type="entry name" value="MraZ_C"/>
    <property type="match status" value="1"/>
</dbReference>
<evidence type="ECO:0000259" key="8">
    <source>
        <dbReference type="PROSITE" id="PS51740"/>
    </source>
</evidence>
<keyword evidence="10" id="KW-1185">Reference proteome</keyword>
<keyword evidence="3" id="KW-0677">Repeat</keyword>
<dbReference type="GO" id="GO:0009295">
    <property type="term" value="C:nucleoid"/>
    <property type="evidence" value="ECO:0007669"/>
    <property type="project" value="UniProtKB-SubCell"/>
</dbReference>
<comment type="subcellular location">
    <subcellularLocation>
        <location evidence="7">Cytoplasm</location>
        <location evidence="7">Nucleoid</location>
    </subcellularLocation>
</comment>
<dbReference type="GO" id="GO:0003700">
    <property type="term" value="F:DNA-binding transcription factor activity"/>
    <property type="evidence" value="ECO:0007669"/>
    <property type="project" value="UniProtKB-UniRule"/>
</dbReference>
<dbReference type="InterPro" id="IPR035642">
    <property type="entry name" value="MraZ_N"/>
</dbReference>
<keyword evidence="4 7" id="KW-0805">Transcription regulation</keyword>
<evidence type="ECO:0000256" key="2">
    <source>
        <dbReference type="ARBA" id="ARBA00022490"/>
    </source>
</evidence>
<dbReference type="CDD" id="cd16320">
    <property type="entry name" value="MraZ_N"/>
    <property type="match status" value="1"/>
</dbReference>
<protein>
    <recommendedName>
        <fullName evidence="1 7">Transcriptional regulator MraZ</fullName>
    </recommendedName>
</protein>
<evidence type="ECO:0000256" key="5">
    <source>
        <dbReference type="ARBA" id="ARBA00023125"/>
    </source>
</evidence>
<comment type="similarity">
    <text evidence="7">Belongs to the MraZ family.</text>
</comment>
<dbReference type="InterPro" id="IPR037914">
    <property type="entry name" value="SpoVT-AbrB_sf"/>
</dbReference>
<dbReference type="GO" id="GO:2000143">
    <property type="term" value="P:negative regulation of DNA-templated transcription initiation"/>
    <property type="evidence" value="ECO:0007669"/>
    <property type="project" value="TreeGrafter"/>
</dbReference>
<dbReference type="OrthoDB" id="9807753at2"/>
<feature type="domain" description="SpoVT-AbrB" evidence="8">
    <location>
        <begin position="74"/>
        <end position="117"/>
    </location>
</feature>